<dbReference type="PRINTS" id="PR00032">
    <property type="entry name" value="HTHARAC"/>
</dbReference>
<dbReference type="Gene3D" id="2.60.120.10">
    <property type="entry name" value="Jelly Rolls"/>
    <property type="match status" value="1"/>
</dbReference>
<dbReference type="Proteomes" id="UP001143543">
    <property type="component" value="Unassembled WGS sequence"/>
</dbReference>
<dbReference type="InterPro" id="IPR018060">
    <property type="entry name" value="HTH_AraC"/>
</dbReference>
<evidence type="ECO:0000313" key="6">
    <source>
        <dbReference type="Proteomes" id="UP001143543"/>
    </source>
</evidence>
<evidence type="ECO:0000256" key="1">
    <source>
        <dbReference type="ARBA" id="ARBA00023015"/>
    </source>
</evidence>
<dbReference type="PROSITE" id="PS01124">
    <property type="entry name" value="HTH_ARAC_FAMILY_2"/>
    <property type="match status" value="1"/>
</dbReference>
<dbReference type="PANTHER" id="PTHR43280:SF32">
    <property type="entry name" value="TRANSCRIPTIONAL REGULATORY PROTEIN"/>
    <property type="match status" value="1"/>
</dbReference>
<dbReference type="SUPFAM" id="SSF51215">
    <property type="entry name" value="Regulatory protein AraC"/>
    <property type="match status" value="1"/>
</dbReference>
<dbReference type="InterPro" id="IPR014710">
    <property type="entry name" value="RmlC-like_jellyroll"/>
</dbReference>
<dbReference type="Gene3D" id="1.10.10.60">
    <property type="entry name" value="Homeodomain-like"/>
    <property type="match status" value="1"/>
</dbReference>
<dbReference type="InterPro" id="IPR037923">
    <property type="entry name" value="HTH-like"/>
</dbReference>
<dbReference type="InterPro" id="IPR020449">
    <property type="entry name" value="Tscrpt_reg_AraC-type_HTH"/>
</dbReference>
<evidence type="ECO:0000259" key="4">
    <source>
        <dbReference type="PROSITE" id="PS01124"/>
    </source>
</evidence>
<dbReference type="PANTHER" id="PTHR43280">
    <property type="entry name" value="ARAC-FAMILY TRANSCRIPTIONAL REGULATOR"/>
    <property type="match status" value="1"/>
</dbReference>
<organism evidence="5 6">
    <name type="scientific">Neptunitalea lumnitzerae</name>
    <dbReference type="NCBI Taxonomy" id="2965509"/>
    <lineage>
        <taxon>Bacteria</taxon>
        <taxon>Pseudomonadati</taxon>
        <taxon>Bacteroidota</taxon>
        <taxon>Flavobacteriia</taxon>
        <taxon>Flavobacteriales</taxon>
        <taxon>Flavobacteriaceae</taxon>
        <taxon>Neptunitalea</taxon>
    </lineage>
</organism>
<evidence type="ECO:0000313" key="5">
    <source>
        <dbReference type="EMBL" id="GLB50458.1"/>
    </source>
</evidence>
<reference evidence="5" key="1">
    <citation type="submission" date="2022-07" db="EMBL/GenBank/DDBJ databases">
        <title>Taxonomy of Novel Oxalotrophic and Methylotrophic Bacteria.</title>
        <authorList>
            <person name="Sahin N."/>
            <person name="Tani A."/>
        </authorList>
    </citation>
    <scope>NUCLEOTIDE SEQUENCE</scope>
    <source>
        <strain evidence="5">Y10</strain>
    </source>
</reference>
<dbReference type="InterPro" id="IPR003313">
    <property type="entry name" value="AraC-bd"/>
</dbReference>
<dbReference type="InterPro" id="IPR009057">
    <property type="entry name" value="Homeodomain-like_sf"/>
</dbReference>
<comment type="caution">
    <text evidence="5">The sequence shown here is derived from an EMBL/GenBank/DDBJ whole genome shotgun (WGS) entry which is preliminary data.</text>
</comment>
<evidence type="ECO:0000256" key="2">
    <source>
        <dbReference type="ARBA" id="ARBA00023125"/>
    </source>
</evidence>
<dbReference type="SMART" id="SM00342">
    <property type="entry name" value="HTH_ARAC"/>
    <property type="match status" value="1"/>
</dbReference>
<feature type="domain" description="HTH araC/xylS-type" evidence="4">
    <location>
        <begin position="195"/>
        <end position="293"/>
    </location>
</feature>
<dbReference type="Pfam" id="PF02311">
    <property type="entry name" value="AraC_binding"/>
    <property type="match status" value="1"/>
</dbReference>
<gene>
    <name evidence="5" type="ORF">Y10_28260</name>
</gene>
<proteinExistence type="predicted"/>
<name>A0ABQ5MM11_9FLAO</name>
<sequence length="297" mass="34888">MLGDMSAKIPVYSICNLLNTENLPQDCVVLDLRTFLDYQQKATTPHRHSFYQVLYVENGEGVHSIDFKSFQIAAGDLFFLSPGQIHKWDFNETTKGVIVNFDEVFFSSFLAKRDYIKDFLFFMGSTDYALMKTDKATAFVGSIFQKIIREIETPEEVHWDLIRIYLLELFTLCDREMAQNQHQLYDGMPQFYLLKDFERLIEKHYITKRLPKEYAELLNVTPNYLNALCQKIKGVSAGAFIRNRLLLEAKRLLINSELSISEIAYQLDFKDNSYFSRFFRKYEGVTPLTFKRERLKN</sequence>
<dbReference type="Pfam" id="PF12833">
    <property type="entry name" value="HTH_18"/>
    <property type="match status" value="1"/>
</dbReference>
<keyword evidence="6" id="KW-1185">Reference proteome</keyword>
<dbReference type="EMBL" id="BRVO01000003">
    <property type="protein sequence ID" value="GLB50458.1"/>
    <property type="molecule type" value="Genomic_DNA"/>
</dbReference>
<keyword evidence="2" id="KW-0238">DNA-binding</keyword>
<keyword evidence="3" id="KW-0804">Transcription</keyword>
<evidence type="ECO:0000256" key="3">
    <source>
        <dbReference type="ARBA" id="ARBA00023163"/>
    </source>
</evidence>
<dbReference type="SUPFAM" id="SSF46689">
    <property type="entry name" value="Homeodomain-like"/>
    <property type="match status" value="1"/>
</dbReference>
<accession>A0ABQ5MM11</accession>
<protein>
    <submittedName>
        <fullName evidence="5">AraC family transcriptional regulator</fullName>
    </submittedName>
</protein>
<keyword evidence="1" id="KW-0805">Transcription regulation</keyword>